<dbReference type="InterPro" id="IPR039421">
    <property type="entry name" value="Type_1_exporter"/>
</dbReference>
<keyword evidence="6 7" id="KW-0472">Membrane</keyword>
<dbReference type="Gene3D" id="3.40.50.300">
    <property type="entry name" value="P-loop containing nucleotide triphosphate hydrolases"/>
    <property type="match status" value="1"/>
</dbReference>
<dbReference type="EMBL" id="JACHJW010000001">
    <property type="protein sequence ID" value="MBB4957050.1"/>
    <property type="molecule type" value="Genomic_DNA"/>
</dbReference>
<dbReference type="InterPro" id="IPR003439">
    <property type="entry name" value="ABC_transporter-like_ATP-bd"/>
</dbReference>
<dbReference type="InterPro" id="IPR027417">
    <property type="entry name" value="P-loop_NTPase"/>
</dbReference>
<proteinExistence type="predicted"/>
<comment type="subcellular location">
    <subcellularLocation>
        <location evidence="1">Cell membrane</location>
        <topology evidence="1">Multi-pass membrane protein</topology>
    </subcellularLocation>
</comment>
<feature type="domain" description="ABC transporter" evidence="8">
    <location>
        <begin position="337"/>
        <end position="580"/>
    </location>
</feature>
<dbReference type="PANTHER" id="PTHR24221:SF654">
    <property type="entry name" value="ATP-BINDING CASSETTE SUB-FAMILY B MEMBER 6"/>
    <property type="match status" value="1"/>
</dbReference>
<dbReference type="Gene3D" id="1.20.1560.10">
    <property type="entry name" value="ABC transporter type 1, transmembrane domain"/>
    <property type="match status" value="1"/>
</dbReference>
<keyword evidence="5 7" id="KW-1133">Transmembrane helix</keyword>
<evidence type="ECO:0000256" key="2">
    <source>
        <dbReference type="ARBA" id="ARBA00022692"/>
    </source>
</evidence>
<evidence type="ECO:0000256" key="3">
    <source>
        <dbReference type="ARBA" id="ARBA00022741"/>
    </source>
</evidence>
<reference evidence="9 10" key="1">
    <citation type="submission" date="2020-08" db="EMBL/GenBank/DDBJ databases">
        <title>Sequencing the genomes of 1000 actinobacteria strains.</title>
        <authorList>
            <person name="Klenk H.-P."/>
        </authorList>
    </citation>
    <scope>NUCLEOTIDE SEQUENCE [LARGE SCALE GENOMIC DNA]</scope>
    <source>
        <strain evidence="9 10">DSM 45886</strain>
    </source>
</reference>
<evidence type="ECO:0000313" key="10">
    <source>
        <dbReference type="Proteomes" id="UP000578819"/>
    </source>
</evidence>
<dbReference type="Pfam" id="PF00005">
    <property type="entry name" value="ABC_tran"/>
    <property type="match status" value="1"/>
</dbReference>
<keyword evidence="3" id="KW-0547">Nucleotide-binding</keyword>
<dbReference type="SUPFAM" id="SSF90123">
    <property type="entry name" value="ABC transporter transmembrane region"/>
    <property type="match status" value="1"/>
</dbReference>
<keyword evidence="2 7" id="KW-0812">Transmembrane</keyword>
<keyword evidence="10" id="KW-1185">Reference proteome</keyword>
<dbReference type="PROSITE" id="PS50893">
    <property type="entry name" value="ABC_TRANSPORTER_2"/>
    <property type="match status" value="1"/>
</dbReference>
<dbReference type="RefSeq" id="WP_184532812.1">
    <property type="nucleotide sequence ID" value="NZ_JACHJW010000001.1"/>
</dbReference>
<evidence type="ECO:0000313" key="9">
    <source>
        <dbReference type="EMBL" id="MBB4957050.1"/>
    </source>
</evidence>
<evidence type="ECO:0000259" key="8">
    <source>
        <dbReference type="PROSITE" id="PS50893"/>
    </source>
</evidence>
<dbReference type="GO" id="GO:0005524">
    <property type="term" value="F:ATP binding"/>
    <property type="evidence" value="ECO:0007669"/>
    <property type="project" value="UniProtKB-KW"/>
</dbReference>
<evidence type="ECO:0000256" key="6">
    <source>
        <dbReference type="ARBA" id="ARBA00023136"/>
    </source>
</evidence>
<evidence type="ECO:0000256" key="5">
    <source>
        <dbReference type="ARBA" id="ARBA00022989"/>
    </source>
</evidence>
<gene>
    <name evidence="9" type="ORF">FHR38_000783</name>
</gene>
<evidence type="ECO:0000256" key="1">
    <source>
        <dbReference type="ARBA" id="ARBA00004651"/>
    </source>
</evidence>
<dbReference type="GO" id="GO:0005886">
    <property type="term" value="C:plasma membrane"/>
    <property type="evidence" value="ECO:0007669"/>
    <property type="project" value="UniProtKB-SubCell"/>
</dbReference>
<sequence length="590" mass="62629">MSRMGAAIRLLIGIAFRVSPWRSTVVLLLAPLLGAASVAQGLALQWMVDGALRQQVTPLTNGAVLLVVVTVIIHQVTAAAADLRTRLQQQVGLEFDRRLMTFFAGRAGLDHYHDPAFLDAATLLRARRGELGNAFAAVVENLNVLARFVAAAVLLVSTSPVLALLPLVALPLALATRRQERLVAEAEHETAELDRQRRDLFSLASDPAAARELRLYRLTDEIADRHRRAFAAVHRVRENARVRGAVAVMLAWTGFVAALLGGLAITLDGVAVGTASPGEAVLVVVLGTRLTTATTSLTQLIAWLRRSLDTAGLYLRLVGERTAAATGGDRDAPSGDIVFEKVSFTYPGGSSAVLDQVDLCLPAGATVALVGANGAGKSTIVALLAGLYQPTAGRISIGGADLADLPLDRWRSRITACFQDFCQFELLLRETVGLGDVRALPDSSAVATALDLAGAQGLVRNLPAGLDTQLGSALPGGVDLSTGQWQKLALARARMRPDAQLVLLDEPAASLDPDTEAALLARYLHPPQQRRTTTVVVSHRLTTVRAADLIVVLDGGRVVEQGTHDELIEQAGRYAEMYALQAAAYARTSS</sequence>
<comment type="caution">
    <text evidence="9">The sequence shown here is derived from an EMBL/GenBank/DDBJ whole genome shotgun (WGS) entry which is preliminary data.</text>
</comment>
<dbReference type="PANTHER" id="PTHR24221">
    <property type="entry name" value="ATP-BINDING CASSETTE SUB-FAMILY B"/>
    <property type="match status" value="1"/>
</dbReference>
<evidence type="ECO:0000256" key="7">
    <source>
        <dbReference type="SAM" id="Phobius"/>
    </source>
</evidence>
<dbReference type="GO" id="GO:0016887">
    <property type="term" value="F:ATP hydrolysis activity"/>
    <property type="evidence" value="ECO:0007669"/>
    <property type="project" value="InterPro"/>
</dbReference>
<accession>A0A7W7WMQ1</accession>
<evidence type="ECO:0000256" key="4">
    <source>
        <dbReference type="ARBA" id="ARBA00022840"/>
    </source>
</evidence>
<organism evidence="9 10">
    <name type="scientific">Micromonospora polyrhachis</name>
    <dbReference type="NCBI Taxonomy" id="1282883"/>
    <lineage>
        <taxon>Bacteria</taxon>
        <taxon>Bacillati</taxon>
        <taxon>Actinomycetota</taxon>
        <taxon>Actinomycetes</taxon>
        <taxon>Micromonosporales</taxon>
        <taxon>Micromonosporaceae</taxon>
        <taxon>Micromonospora</taxon>
    </lineage>
</organism>
<dbReference type="SUPFAM" id="SSF52540">
    <property type="entry name" value="P-loop containing nucleoside triphosphate hydrolases"/>
    <property type="match status" value="1"/>
</dbReference>
<keyword evidence="4 9" id="KW-0067">ATP-binding</keyword>
<dbReference type="AlphaFoldDB" id="A0A7W7WMQ1"/>
<dbReference type="GO" id="GO:0034040">
    <property type="term" value="F:ATPase-coupled lipid transmembrane transporter activity"/>
    <property type="evidence" value="ECO:0007669"/>
    <property type="project" value="TreeGrafter"/>
</dbReference>
<name>A0A7W7WMQ1_9ACTN</name>
<feature type="transmembrane region" description="Helical" evidence="7">
    <location>
        <begin position="245"/>
        <end position="267"/>
    </location>
</feature>
<protein>
    <submittedName>
        <fullName evidence="9">ATP-binding cassette subfamily B protein</fullName>
    </submittedName>
</protein>
<dbReference type="InterPro" id="IPR036640">
    <property type="entry name" value="ABC1_TM_sf"/>
</dbReference>
<dbReference type="InterPro" id="IPR003593">
    <property type="entry name" value="AAA+_ATPase"/>
</dbReference>
<dbReference type="Proteomes" id="UP000578819">
    <property type="component" value="Unassembled WGS sequence"/>
</dbReference>
<dbReference type="SMART" id="SM00382">
    <property type="entry name" value="AAA"/>
    <property type="match status" value="1"/>
</dbReference>